<dbReference type="InterPro" id="IPR016181">
    <property type="entry name" value="Acyl_CoA_acyltransferase"/>
</dbReference>
<sequence>MSESFVVGPVTDVSEDAAFAFHRDNLGDFILPLPRDTFRRIVEERQAIAVEQGGEIAGICYVKPDGKELDDVVRWEFGGLFLAPALRGLGLGALLSSVAIAAVARADGKPVMGYVHQDNQEGLGLLVRRLGFRMTGQTIRLGPDDAAGYLRRDSAGFAAANILRLPDAALARIADAVEHLDDGSRSRSGRIPVRLADGLFPAGPREAAQCLRVFAERSES</sequence>
<reference evidence="3" key="1">
    <citation type="journal article" date="2019" name="Int. J. Syst. Evol. Microbiol.">
        <title>The Global Catalogue of Microorganisms (GCM) 10K type strain sequencing project: providing services to taxonomists for standard genome sequencing and annotation.</title>
        <authorList>
            <consortium name="The Broad Institute Genomics Platform"/>
            <consortium name="The Broad Institute Genome Sequencing Center for Infectious Disease"/>
            <person name="Wu L."/>
            <person name="Ma J."/>
        </authorList>
    </citation>
    <scope>NUCLEOTIDE SEQUENCE [LARGE SCALE GENOMIC DNA]</scope>
    <source>
        <strain evidence="3">CGMCC 4.7641</strain>
    </source>
</reference>
<comment type="caution">
    <text evidence="2">The sequence shown here is derived from an EMBL/GenBank/DDBJ whole genome shotgun (WGS) entry which is preliminary data.</text>
</comment>
<keyword evidence="2" id="KW-0808">Transferase</keyword>
<dbReference type="EC" id="2.3.1.-" evidence="2"/>
<name>A0ABW5HGP9_9PSEU</name>
<evidence type="ECO:0000313" key="3">
    <source>
        <dbReference type="Proteomes" id="UP001597483"/>
    </source>
</evidence>
<dbReference type="PROSITE" id="PS51186">
    <property type="entry name" value="GNAT"/>
    <property type="match status" value="1"/>
</dbReference>
<keyword evidence="2" id="KW-0012">Acyltransferase</keyword>
<organism evidence="2 3">
    <name type="scientific">Amycolatopsis silviterrae</name>
    <dbReference type="NCBI Taxonomy" id="1656914"/>
    <lineage>
        <taxon>Bacteria</taxon>
        <taxon>Bacillati</taxon>
        <taxon>Actinomycetota</taxon>
        <taxon>Actinomycetes</taxon>
        <taxon>Pseudonocardiales</taxon>
        <taxon>Pseudonocardiaceae</taxon>
        <taxon>Amycolatopsis</taxon>
    </lineage>
</organism>
<dbReference type="InterPro" id="IPR000182">
    <property type="entry name" value="GNAT_dom"/>
</dbReference>
<keyword evidence="3" id="KW-1185">Reference proteome</keyword>
<dbReference type="GO" id="GO:0016746">
    <property type="term" value="F:acyltransferase activity"/>
    <property type="evidence" value="ECO:0007669"/>
    <property type="project" value="UniProtKB-KW"/>
</dbReference>
<evidence type="ECO:0000259" key="1">
    <source>
        <dbReference type="PROSITE" id="PS51186"/>
    </source>
</evidence>
<feature type="domain" description="N-acetyltransferase" evidence="1">
    <location>
        <begin position="5"/>
        <end position="155"/>
    </location>
</feature>
<dbReference type="EMBL" id="JBHUKS010000026">
    <property type="protein sequence ID" value="MFD2472282.1"/>
    <property type="molecule type" value="Genomic_DNA"/>
</dbReference>
<proteinExistence type="predicted"/>
<dbReference type="SUPFAM" id="SSF55729">
    <property type="entry name" value="Acyl-CoA N-acyltransferases (Nat)"/>
    <property type="match status" value="1"/>
</dbReference>
<gene>
    <name evidence="2" type="ORF">ACFSVL_33145</name>
</gene>
<dbReference type="Gene3D" id="3.40.630.30">
    <property type="match status" value="1"/>
</dbReference>
<evidence type="ECO:0000313" key="2">
    <source>
        <dbReference type="EMBL" id="MFD2472282.1"/>
    </source>
</evidence>
<dbReference type="RefSeq" id="WP_378309831.1">
    <property type="nucleotide sequence ID" value="NZ_JBHUKS010000026.1"/>
</dbReference>
<dbReference type="Proteomes" id="UP001597483">
    <property type="component" value="Unassembled WGS sequence"/>
</dbReference>
<accession>A0ABW5HGP9</accession>
<protein>
    <submittedName>
        <fullName evidence="2">GNAT family N-acetyltransferase</fullName>
        <ecNumber evidence="2">2.3.1.-</ecNumber>
    </submittedName>
</protein>
<dbReference type="Pfam" id="PF00583">
    <property type="entry name" value="Acetyltransf_1"/>
    <property type="match status" value="1"/>
</dbReference>